<evidence type="ECO:0000256" key="7">
    <source>
        <dbReference type="ARBA" id="ARBA00029799"/>
    </source>
</evidence>
<dbReference type="AlphaFoldDB" id="U5DJD7"/>
<evidence type="ECO:0000313" key="10">
    <source>
        <dbReference type="Proteomes" id="UP000016960"/>
    </source>
</evidence>
<comment type="similarity">
    <text evidence="3">Belongs to the class I fructose-bisphosphate aldolase family.</text>
</comment>
<evidence type="ECO:0000256" key="8">
    <source>
        <dbReference type="ARBA" id="ARBA00072515"/>
    </source>
</evidence>
<dbReference type="CDD" id="cd00948">
    <property type="entry name" value="FBP_aldolase_I_a"/>
    <property type="match status" value="1"/>
</dbReference>
<accession>U5DJD7</accession>
<comment type="caution">
    <text evidence="9">The sequence shown here is derived from an EMBL/GenBank/DDBJ whole genome shotgun (WGS) entry which is preliminary data.</text>
</comment>
<dbReference type="OrthoDB" id="9813469at2"/>
<dbReference type="PATRIC" id="fig|582515.4.peg.1872"/>
<evidence type="ECO:0000256" key="2">
    <source>
        <dbReference type="ARBA" id="ARBA00004714"/>
    </source>
</evidence>
<evidence type="ECO:0000313" key="9">
    <source>
        <dbReference type="EMBL" id="ERN41806.1"/>
    </source>
</evidence>
<dbReference type="EMBL" id="ASSJ01000041">
    <property type="protein sequence ID" value="ERN41806.1"/>
    <property type="molecule type" value="Genomic_DNA"/>
</dbReference>
<keyword evidence="10" id="KW-1185">Reference proteome</keyword>
<keyword evidence="5" id="KW-0324">Glycolysis</keyword>
<protein>
    <recommendedName>
        <fullName evidence="8">Probable fructose-bisphosphate aldolase class 1</fullName>
        <ecNumber evidence="4">4.1.2.13</ecNumber>
    </recommendedName>
    <alternativeName>
        <fullName evidence="7">Fructose-bisphosphate aldolase class I</fullName>
    </alternativeName>
</protein>
<evidence type="ECO:0000256" key="6">
    <source>
        <dbReference type="ARBA" id="ARBA00023239"/>
    </source>
</evidence>
<dbReference type="FunFam" id="3.20.20.70:FF:000140">
    <property type="entry name" value="Fructose-bisphosphate aldolase"/>
    <property type="match status" value="1"/>
</dbReference>
<dbReference type="InParanoid" id="U5DJD7"/>
<sequence>MGAYAQELRATAKAMVARGKGIMAMDESNGTCNKRFAALGIPTTEEYRQVYRQLILTAPNLSNYISGPILYDETIRQSTTDGTPFVQFIQDAGMIPGIKVDTGAKDMAGHPGEKVTEGLDNLRDRIAEYYAMGARFAKWRAVITIDTAGDLPSWGCIEANAHGLARYAALCQEGGLVPIVEPEVLIDGDHTIERCLEVTDRTLAEVFVQLRNQRVEFDQMVLKPSMVIAGKTCLQQAGVDEVAAATIQCLQKNVPATVAGIAFLSGGQSIENSSAHLNAMNVKFRDRCPWPVTFSYARAIQQPALDYWRGDSRRIPEAQQRLLRRAEFNSAASLGQYSSKMEQALAGV</sequence>
<keyword evidence="6 9" id="KW-0456">Lyase</keyword>
<dbReference type="Gene3D" id="3.20.20.70">
    <property type="entry name" value="Aldolase class I"/>
    <property type="match status" value="1"/>
</dbReference>
<dbReference type="UniPathway" id="UPA00109">
    <property type="reaction ID" value="UER00183"/>
</dbReference>
<proteinExistence type="inferred from homology"/>
<dbReference type="NCBIfam" id="NF033379">
    <property type="entry name" value="FrucBisAld_I"/>
    <property type="match status" value="1"/>
</dbReference>
<name>U5DJD7_9CHRO</name>
<dbReference type="SUPFAM" id="SSF51569">
    <property type="entry name" value="Aldolase"/>
    <property type="match status" value="1"/>
</dbReference>
<dbReference type="STRING" id="582515.KR51_00016590"/>
<reference evidence="9 10" key="1">
    <citation type="submission" date="2013-05" db="EMBL/GenBank/DDBJ databases">
        <title>Draft genome sequence of Rubidibacter lacunae KORDI 51-2.</title>
        <authorList>
            <person name="Choi D.H."/>
            <person name="Noh J.H."/>
            <person name="Kwon K.-K."/>
            <person name="Lee J.-H."/>
            <person name="Ryu J.-Y."/>
        </authorList>
    </citation>
    <scope>NUCLEOTIDE SEQUENCE [LARGE SCALE GENOMIC DNA]</scope>
    <source>
        <strain evidence="9 10">KORDI 51-2</strain>
    </source>
</reference>
<dbReference type="eggNOG" id="COG3588">
    <property type="taxonomic scope" value="Bacteria"/>
</dbReference>
<comment type="catalytic activity">
    <reaction evidence="1">
        <text>beta-D-fructose 1,6-bisphosphate = D-glyceraldehyde 3-phosphate + dihydroxyacetone phosphate</text>
        <dbReference type="Rhea" id="RHEA:14729"/>
        <dbReference type="ChEBI" id="CHEBI:32966"/>
        <dbReference type="ChEBI" id="CHEBI:57642"/>
        <dbReference type="ChEBI" id="CHEBI:59776"/>
        <dbReference type="EC" id="4.1.2.13"/>
    </reaction>
</comment>
<evidence type="ECO:0000256" key="5">
    <source>
        <dbReference type="ARBA" id="ARBA00023152"/>
    </source>
</evidence>
<dbReference type="GO" id="GO:0006096">
    <property type="term" value="P:glycolytic process"/>
    <property type="evidence" value="ECO:0007669"/>
    <property type="project" value="UniProtKB-UniPathway"/>
</dbReference>
<dbReference type="InterPro" id="IPR013785">
    <property type="entry name" value="Aldolase_TIM"/>
</dbReference>
<evidence type="ECO:0000256" key="1">
    <source>
        <dbReference type="ARBA" id="ARBA00000441"/>
    </source>
</evidence>
<dbReference type="PANTHER" id="PTHR11627">
    <property type="entry name" value="FRUCTOSE-BISPHOSPHATE ALDOLASE"/>
    <property type="match status" value="1"/>
</dbReference>
<dbReference type="Pfam" id="PF00274">
    <property type="entry name" value="Glycolytic"/>
    <property type="match status" value="1"/>
</dbReference>
<evidence type="ECO:0000256" key="4">
    <source>
        <dbReference type="ARBA" id="ARBA00013068"/>
    </source>
</evidence>
<dbReference type="Proteomes" id="UP000016960">
    <property type="component" value="Unassembled WGS sequence"/>
</dbReference>
<dbReference type="RefSeq" id="WP_022606409.1">
    <property type="nucleotide sequence ID" value="NZ_ASSJ01000041.1"/>
</dbReference>
<gene>
    <name evidence="9" type="ORF">KR51_00016590</name>
</gene>
<comment type="pathway">
    <text evidence="2">Carbohydrate degradation; glycolysis; D-glyceraldehyde 3-phosphate and glycerone phosphate from D-glucose: step 4/4.</text>
</comment>
<evidence type="ECO:0000256" key="3">
    <source>
        <dbReference type="ARBA" id="ARBA00010387"/>
    </source>
</evidence>
<organism evidence="9 10">
    <name type="scientific">Rubidibacter lacunae KORDI 51-2</name>
    <dbReference type="NCBI Taxonomy" id="582515"/>
    <lineage>
        <taxon>Bacteria</taxon>
        <taxon>Bacillati</taxon>
        <taxon>Cyanobacteriota</taxon>
        <taxon>Cyanophyceae</taxon>
        <taxon>Oscillatoriophycideae</taxon>
        <taxon>Chroococcales</taxon>
        <taxon>Aphanothecaceae</taxon>
        <taxon>Rubidibacter</taxon>
    </lineage>
</organism>
<dbReference type="InterPro" id="IPR000741">
    <property type="entry name" value="FBA_I"/>
</dbReference>
<dbReference type="EC" id="4.1.2.13" evidence="4"/>
<dbReference type="GO" id="GO:0004332">
    <property type="term" value="F:fructose-bisphosphate aldolase activity"/>
    <property type="evidence" value="ECO:0007669"/>
    <property type="project" value="UniProtKB-EC"/>
</dbReference>